<gene>
    <name evidence="1" type="ORF">C7380_10346</name>
</gene>
<comment type="caution">
    <text evidence="1">The sequence shown here is derived from an EMBL/GenBank/DDBJ whole genome shotgun (WGS) entry which is preliminary data.</text>
</comment>
<evidence type="ECO:0000313" key="1">
    <source>
        <dbReference type="EMBL" id="PWJ95869.1"/>
    </source>
</evidence>
<keyword evidence="2" id="KW-1185">Reference proteome</keyword>
<dbReference type="RefSeq" id="WP_109603987.1">
    <property type="nucleotide sequence ID" value="NZ_JAMHJO010000007.1"/>
</dbReference>
<sequence length="191" mass="22495">MNFSSIIFDTEGNYHNVKRFLYKSFDTLILTEINPEDYFANISSGLIGYFLVEEGNQLSGMRRYLKPDLRMKKSLKTLYVDYISDEIRDIYGDYIELISDNIGLRKVMSSFNDLIESKEIIANYDNWIDGISKEINSKNRELIAQKITKFANIYLIRVYERLYGKNIDLLKQHESEIAYKILETSLMQKTF</sequence>
<dbReference type="EMBL" id="QGGI01000003">
    <property type="protein sequence ID" value="PWJ95869.1"/>
    <property type="molecule type" value="Genomic_DNA"/>
</dbReference>
<organism evidence="1 2">
    <name type="scientific">Oceanotoga teriensis</name>
    <dbReference type="NCBI Taxonomy" id="515440"/>
    <lineage>
        <taxon>Bacteria</taxon>
        <taxon>Thermotogati</taxon>
        <taxon>Thermotogota</taxon>
        <taxon>Thermotogae</taxon>
        <taxon>Petrotogales</taxon>
        <taxon>Petrotogaceae</taxon>
        <taxon>Oceanotoga</taxon>
    </lineage>
</organism>
<evidence type="ECO:0000313" key="2">
    <source>
        <dbReference type="Proteomes" id="UP000245921"/>
    </source>
</evidence>
<name>A0AA45HJB0_9BACT</name>
<dbReference type="Proteomes" id="UP000245921">
    <property type="component" value="Unassembled WGS sequence"/>
</dbReference>
<proteinExistence type="predicted"/>
<reference evidence="1 2" key="1">
    <citation type="submission" date="2018-05" db="EMBL/GenBank/DDBJ databases">
        <title>Genomic Encyclopedia of Type Strains, Phase IV (KMG-IV): sequencing the most valuable type-strain genomes for metagenomic binning, comparative biology and taxonomic classification.</title>
        <authorList>
            <person name="Goeker M."/>
        </authorList>
    </citation>
    <scope>NUCLEOTIDE SEQUENCE [LARGE SCALE GENOMIC DNA]</scope>
    <source>
        <strain evidence="1 2">DSM 24906</strain>
    </source>
</reference>
<accession>A0AA45HJB0</accession>
<dbReference type="AlphaFoldDB" id="A0AA45HJB0"/>
<protein>
    <submittedName>
        <fullName evidence="1">Uncharacterized protein</fullName>
    </submittedName>
</protein>